<dbReference type="AlphaFoldDB" id="A0A2R6W1T2"/>
<keyword evidence="10" id="KW-0732">Signal</keyword>
<feature type="region of interest" description="Disordered" evidence="9">
    <location>
        <begin position="156"/>
        <end position="194"/>
    </location>
</feature>
<keyword evidence="5" id="KW-0677">Repeat</keyword>
<evidence type="ECO:0000256" key="1">
    <source>
        <dbReference type="ARBA" id="ARBA00004229"/>
    </source>
</evidence>
<dbReference type="CDD" id="cd21608">
    <property type="entry name" value="RRM2_NsCP33_like"/>
    <property type="match status" value="1"/>
</dbReference>
<dbReference type="EMBL" id="KZ772852">
    <property type="protein sequence ID" value="PTQ27809.1"/>
    <property type="molecule type" value="Genomic_DNA"/>
</dbReference>
<evidence type="ECO:0000256" key="7">
    <source>
        <dbReference type="ARBA" id="ARBA00023274"/>
    </source>
</evidence>
<dbReference type="PANTHER" id="PTHR48025">
    <property type="entry name" value="OS02G0815200 PROTEIN"/>
    <property type="match status" value="1"/>
</dbReference>
<dbReference type="SUPFAM" id="SSF54928">
    <property type="entry name" value="RNA-binding domain, RBD"/>
    <property type="match status" value="2"/>
</dbReference>
<dbReference type="InterPro" id="IPR035979">
    <property type="entry name" value="RBD_domain_sf"/>
</dbReference>
<gene>
    <name evidence="12" type="ORF">MARPO_0183s0014</name>
</gene>
<evidence type="ECO:0000259" key="11">
    <source>
        <dbReference type="PROSITE" id="PS50102"/>
    </source>
</evidence>
<dbReference type="GO" id="GO:0006397">
    <property type="term" value="P:mRNA processing"/>
    <property type="evidence" value="ECO:0007669"/>
    <property type="project" value="UniProtKB-KW"/>
</dbReference>
<dbReference type="GO" id="GO:1990904">
    <property type="term" value="C:ribonucleoprotein complex"/>
    <property type="evidence" value="ECO:0007669"/>
    <property type="project" value="UniProtKB-KW"/>
</dbReference>
<dbReference type="PROSITE" id="PS50102">
    <property type="entry name" value="RRM"/>
    <property type="match status" value="2"/>
</dbReference>
<evidence type="ECO:0000256" key="8">
    <source>
        <dbReference type="PROSITE-ProRule" id="PRU00176"/>
    </source>
</evidence>
<dbReference type="OMA" id="YGTADEM"/>
<dbReference type="GO" id="GO:0003729">
    <property type="term" value="F:mRNA binding"/>
    <property type="evidence" value="ECO:0000318"/>
    <property type="project" value="GO_Central"/>
</dbReference>
<dbReference type="InterPro" id="IPR012677">
    <property type="entry name" value="Nucleotide-bd_a/b_plait_sf"/>
</dbReference>
<comment type="subcellular location">
    <subcellularLocation>
        <location evidence="1">Plastid</location>
        <location evidence="1">Chloroplast</location>
    </subcellularLocation>
</comment>
<protein>
    <recommendedName>
        <fullName evidence="11">RRM domain-containing protein</fullName>
    </recommendedName>
</protein>
<feature type="region of interest" description="Disordered" evidence="9">
    <location>
        <begin position="261"/>
        <end position="285"/>
    </location>
</feature>
<evidence type="ECO:0000313" key="12">
    <source>
        <dbReference type="EMBL" id="PTQ27809.1"/>
    </source>
</evidence>
<evidence type="ECO:0000256" key="10">
    <source>
        <dbReference type="SAM" id="SignalP"/>
    </source>
</evidence>
<name>A0A2R6W1T2_MARPO</name>
<dbReference type="Gramene" id="Mp3g24820.1">
    <property type="protein sequence ID" value="Mp3g24820.1.cds1"/>
    <property type="gene ID" value="Mp3g24820"/>
</dbReference>
<keyword evidence="6 8" id="KW-0694">RNA-binding</keyword>
<dbReference type="PANTHER" id="PTHR48025:SF1">
    <property type="entry name" value="RRM DOMAIN-CONTAINING PROTEIN"/>
    <property type="match status" value="1"/>
</dbReference>
<feature type="chain" id="PRO_5015331344" description="RRM domain-containing protein" evidence="10">
    <location>
        <begin position="20"/>
        <end position="285"/>
    </location>
</feature>
<dbReference type="InterPro" id="IPR050502">
    <property type="entry name" value="Euk_RNA-bind_prot"/>
</dbReference>
<dbReference type="InterPro" id="IPR048289">
    <property type="entry name" value="RRM2_NsCP33-like"/>
</dbReference>
<reference evidence="13" key="1">
    <citation type="journal article" date="2017" name="Cell">
        <title>Insights into land plant evolution garnered from the Marchantia polymorpha genome.</title>
        <authorList>
            <person name="Bowman J.L."/>
            <person name="Kohchi T."/>
            <person name="Yamato K.T."/>
            <person name="Jenkins J."/>
            <person name="Shu S."/>
            <person name="Ishizaki K."/>
            <person name="Yamaoka S."/>
            <person name="Nishihama R."/>
            <person name="Nakamura Y."/>
            <person name="Berger F."/>
            <person name="Adam C."/>
            <person name="Aki S.S."/>
            <person name="Althoff F."/>
            <person name="Araki T."/>
            <person name="Arteaga-Vazquez M.A."/>
            <person name="Balasubrmanian S."/>
            <person name="Barry K."/>
            <person name="Bauer D."/>
            <person name="Boehm C.R."/>
            <person name="Briginshaw L."/>
            <person name="Caballero-Perez J."/>
            <person name="Catarino B."/>
            <person name="Chen F."/>
            <person name="Chiyoda S."/>
            <person name="Chovatia M."/>
            <person name="Davies K.M."/>
            <person name="Delmans M."/>
            <person name="Demura T."/>
            <person name="Dierschke T."/>
            <person name="Dolan L."/>
            <person name="Dorantes-Acosta A.E."/>
            <person name="Eklund D.M."/>
            <person name="Florent S.N."/>
            <person name="Flores-Sandoval E."/>
            <person name="Fujiyama A."/>
            <person name="Fukuzawa H."/>
            <person name="Galik B."/>
            <person name="Grimanelli D."/>
            <person name="Grimwood J."/>
            <person name="Grossniklaus U."/>
            <person name="Hamada T."/>
            <person name="Haseloff J."/>
            <person name="Hetherington A.J."/>
            <person name="Higo A."/>
            <person name="Hirakawa Y."/>
            <person name="Hundley H.N."/>
            <person name="Ikeda Y."/>
            <person name="Inoue K."/>
            <person name="Inoue S.I."/>
            <person name="Ishida S."/>
            <person name="Jia Q."/>
            <person name="Kakita M."/>
            <person name="Kanazawa T."/>
            <person name="Kawai Y."/>
            <person name="Kawashima T."/>
            <person name="Kennedy M."/>
            <person name="Kinose K."/>
            <person name="Kinoshita T."/>
            <person name="Kohara Y."/>
            <person name="Koide E."/>
            <person name="Komatsu K."/>
            <person name="Kopischke S."/>
            <person name="Kubo M."/>
            <person name="Kyozuka J."/>
            <person name="Lagercrantz U."/>
            <person name="Lin S.S."/>
            <person name="Lindquist E."/>
            <person name="Lipzen A.M."/>
            <person name="Lu C.W."/>
            <person name="De Luna E."/>
            <person name="Martienssen R.A."/>
            <person name="Minamino N."/>
            <person name="Mizutani M."/>
            <person name="Mizutani M."/>
            <person name="Mochizuki N."/>
            <person name="Monte I."/>
            <person name="Mosher R."/>
            <person name="Nagasaki H."/>
            <person name="Nakagami H."/>
            <person name="Naramoto S."/>
            <person name="Nishitani K."/>
            <person name="Ohtani M."/>
            <person name="Okamoto T."/>
            <person name="Okumura M."/>
            <person name="Phillips J."/>
            <person name="Pollak B."/>
            <person name="Reinders A."/>
            <person name="Rovekamp M."/>
            <person name="Sano R."/>
            <person name="Sawa S."/>
            <person name="Schmid M.W."/>
            <person name="Shirakawa M."/>
            <person name="Solano R."/>
            <person name="Spunde A."/>
            <person name="Suetsugu N."/>
            <person name="Sugano S."/>
            <person name="Sugiyama A."/>
            <person name="Sun R."/>
            <person name="Suzuki Y."/>
            <person name="Takenaka M."/>
            <person name="Takezawa D."/>
            <person name="Tomogane H."/>
            <person name="Tsuzuki M."/>
            <person name="Ueda T."/>
            <person name="Umeda M."/>
            <person name="Ward J.M."/>
            <person name="Watanabe Y."/>
            <person name="Yazaki K."/>
            <person name="Yokoyama R."/>
            <person name="Yoshitake Y."/>
            <person name="Yotsui I."/>
            <person name="Zachgo S."/>
            <person name="Schmutz J."/>
        </authorList>
    </citation>
    <scope>NUCLEOTIDE SEQUENCE [LARGE SCALE GENOMIC DNA]</scope>
    <source>
        <strain evidence="13">Tak-1</strain>
    </source>
</reference>
<proteinExistence type="predicted"/>
<keyword evidence="4" id="KW-0507">mRNA processing</keyword>
<keyword evidence="2" id="KW-0150">Chloroplast</keyword>
<evidence type="ECO:0000313" key="13">
    <source>
        <dbReference type="Proteomes" id="UP000244005"/>
    </source>
</evidence>
<feature type="domain" description="RRM" evidence="11">
    <location>
        <begin position="197"/>
        <end position="275"/>
    </location>
</feature>
<dbReference type="Proteomes" id="UP000244005">
    <property type="component" value="Unassembled WGS sequence"/>
</dbReference>
<evidence type="ECO:0000256" key="2">
    <source>
        <dbReference type="ARBA" id="ARBA00022528"/>
    </source>
</evidence>
<dbReference type="GO" id="GO:1901259">
    <property type="term" value="P:chloroplast rRNA processing"/>
    <property type="evidence" value="ECO:0000318"/>
    <property type="project" value="GO_Central"/>
</dbReference>
<keyword evidence="13" id="KW-1185">Reference proteome</keyword>
<dbReference type="Pfam" id="PF00076">
    <property type="entry name" value="RRM_1"/>
    <property type="match status" value="2"/>
</dbReference>
<accession>A0A2R6W1T2</accession>
<evidence type="ECO:0000256" key="3">
    <source>
        <dbReference type="ARBA" id="ARBA00022640"/>
    </source>
</evidence>
<keyword evidence="7" id="KW-0687">Ribonucleoprotein</keyword>
<evidence type="ECO:0000256" key="6">
    <source>
        <dbReference type="ARBA" id="ARBA00022884"/>
    </source>
</evidence>
<dbReference type="InterPro" id="IPR000504">
    <property type="entry name" value="RRM_dom"/>
</dbReference>
<feature type="domain" description="RRM" evidence="11">
    <location>
        <begin position="85"/>
        <end position="163"/>
    </location>
</feature>
<dbReference type="OrthoDB" id="439808at2759"/>
<sequence>MAASCISVSMAAVAPLAAARSVEATGAKQSARLAVPSFGAGVRCRLDSAPLARLSLGAEARRVGIVARAADLEEAPAAVAAPASTKLYVGNLPWSIHSKELAEIFQEVGNVELVEVIYDRDTQKSRGFAFVTMSTVEEAQKAIDALEGSELDGRVIRVSFPQPREPRTGDRNNDRRERPAPRERRGDFSPRASDSETKLFVGNLSWGVDDAALDELFREHGTVQEARVVCDRDTGRSRGFGFVKFATQNECNQAIQALDGAEFDGRPLKVNPAGDKPERRDGPRY</sequence>
<organism evidence="12 13">
    <name type="scientific">Marchantia polymorpha</name>
    <name type="common">Common liverwort</name>
    <name type="synonym">Marchantia aquatica</name>
    <dbReference type="NCBI Taxonomy" id="3197"/>
    <lineage>
        <taxon>Eukaryota</taxon>
        <taxon>Viridiplantae</taxon>
        <taxon>Streptophyta</taxon>
        <taxon>Embryophyta</taxon>
        <taxon>Marchantiophyta</taxon>
        <taxon>Marchantiopsida</taxon>
        <taxon>Marchantiidae</taxon>
        <taxon>Marchantiales</taxon>
        <taxon>Marchantiaceae</taxon>
        <taxon>Marchantia</taxon>
    </lineage>
</organism>
<dbReference type="InterPro" id="IPR003954">
    <property type="entry name" value="RRM_euk-type"/>
</dbReference>
<dbReference type="SMART" id="SM00360">
    <property type="entry name" value="RRM"/>
    <property type="match status" value="2"/>
</dbReference>
<feature type="compositionally biased region" description="Basic and acidic residues" evidence="9">
    <location>
        <begin position="164"/>
        <end position="194"/>
    </location>
</feature>
<evidence type="ECO:0000256" key="4">
    <source>
        <dbReference type="ARBA" id="ARBA00022664"/>
    </source>
</evidence>
<dbReference type="SMART" id="SM00361">
    <property type="entry name" value="RRM_1"/>
    <property type="match status" value="2"/>
</dbReference>
<feature type="compositionally biased region" description="Basic and acidic residues" evidence="9">
    <location>
        <begin position="275"/>
        <end position="285"/>
    </location>
</feature>
<dbReference type="GO" id="GO:0009507">
    <property type="term" value="C:chloroplast"/>
    <property type="evidence" value="ECO:0007669"/>
    <property type="project" value="UniProtKB-SubCell"/>
</dbReference>
<keyword evidence="3" id="KW-0934">Plastid</keyword>
<feature type="signal peptide" evidence="10">
    <location>
        <begin position="1"/>
        <end position="19"/>
    </location>
</feature>
<evidence type="ECO:0000256" key="9">
    <source>
        <dbReference type="SAM" id="MobiDB-lite"/>
    </source>
</evidence>
<dbReference type="Gene3D" id="3.30.70.330">
    <property type="match status" value="2"/>
</dbReference>
<evidence type="ECO:0000256" key="5">
    <source>
        <dbReference type="ARBA" id="ARBA00022737"/>
    </source>
</evidence>